<evidence type="ECO:0000313" key="2">
    <source>
        <dbReference type="Proteomes" id="UP001280581"/>
    </source>
</evidence>
<proteinExistence type="predicted"/>
<dbReference type="EMBL" id="WVTA01000008">
    <property type="protein sequence ID" value="KAK3207852.1"/>
    <property type="molecule type" value="Genomic_DNA"/>
</dbReference>
<protein>
    <submittedName>
        <fullName evidence="1">Uncharacterized protein</fullName>
    </submittedName>
</protein>
<name>A0AAN6LXC1_9PLEO</name>
<dbReference type="AlphaFoldDB" id="A0AAN6LXC1"/>
<reference evidence="1 2" key="1">
    <citation type="submission" date="2021-02" db="EMBL/GenBank/DDBJ databases">
        <title>Genome assembly of Pseudopithomyces chartarum.</title>
        <authorList>
            <person name="Jauregui R."/>
            <person name="Singh J."/>
            <person name="Voisey C."/>
        </authorList>
    </citation>
    <scope>NUCLEOTIDE SEQUENCE [LARGE SCALE GENOMIC DNA]</scope>
    <source>
        <strain evidence="1 2">AGR01</strain>
    </source>
</reference>
<accession>A0AAN6LXC1</accession>
<organism evidence="1 2">
    <name type="scientific">Pseudopithomyces chartarum</name>
    <dbReference type="NCBI Taxonomy" id="1892770"/>
    <lineage>
        <taxon>Eukaryota</taxon>
        <taxon>Fungi</taxon>
        <taxon>Dikarya</taxon>
        <taxon>Ascomycota</taxon>
        <taxon>Pezizomycotina</taxon>
        <taxon>Dothideomycetes</taxon>
        <taxon>Pleosporomycetidae</taxon>
        <taxon>Pleosporales</taxon>
        <taxon>Massarineae</taxon>
        <taxon>Didymosphaeriaceae</taxon>
        <taxon>Pseudopithomyces</taxon>
    </lineage>
</organism>
<evidence type="ECO:0000313" key="1">
    <source>
        <dbReference type="EMBL" id="KAK3207852.1"/>
    </source>
</evidence>
<keyword evidence="2" id="KW-1185">Reference proteome</keyword>
<comment type="caution">
    <text evidence="1">The sequence shown here is derived from an EMBL/GenBank/DDBJ whole genome shotgun (WGS) entry which is preliminary data.</text>
</comment>
<sequence>MINDSPATTPPVMPPIVVKGILDFSSCRVNGTPDDVKTELDVELKVTVDAAMTVCVGSVDVDVDESDDEGLNENVDENRDSEIPVEEGSISVFVEDGKISVLVFFDVYHELAVSVNVETVVGLTE</sequence>
<dbReference type="Proteomes" id="UP001280581">
    <property type="component" value="Unassembled WGS sequence"/>
</dbReference>
<gene>
    <name evidence="1" type="ORF">GRF29_96g633820</name>
</gene>